<evidence type="ECO:0000313" key="4">
    <source>
        <dbReference type="EMBL" id="RHN53014.1"/>
    </source>
</evidence>
<name>A0A072UMV2_MEDTR</name>
<reference evidence="5" key="3">
    <citation type="submission" date="2015-04" db="UniProtKB">
        <authorList>
            <consortium name="EnsemblPlants"/>
        </authorList>
    </citation>
    <scope>IDENTIFICATION</scope>
    <source>
        <strain evidence="5">cv. Jemalong A17</strain>
    </source>
</reference>
<dbReference type="AlphaFoldDB" id="A0A072UMV2"/>
<dbReference type="EMBL" id="CM001222">
    <property type="protein sequence ID" value="KEH27190.1"/>
    <property type="molecule type" value="Genomic_DNA"/>
</dbReference>
<gene>
    <name evidence="3" type="ordered locus">MTR_6g088625</name>
    <name evidence="4" type="ORF">MtrunA17_Chr6g0486811</name>
</gene>
<evidence type="ECO:0000313" key="5">
    <source>
        <dbReference type="EnsemblPlants" id="KEH27190"/>
    </source>
</evidence>
<dbReference type="Pfam" id="PF26249">
    <property type="entry name" value="4HB_RdRP3_N"/>
    <property type="match status" value="1"/>
</dbReference>
<dbReference type="Gramene" id="rna37758">
    <property type="protein sequence ID" value="RHN53014.1"/>
    <property type="gene ID" value="gene37758"/>
</dbReference>
<evidence type="ECO:0000313" key="7">
    <source>
        <dbReference type="Proteomes" id="UP000265566"/>
    </source>
</evidence>
<dbReference type="HOGENOM" id="CLU_763711_0_0_1"/>
<evidence type="ECO:0000313" key="3">
    <source>
        <dbReference type="EMBL" id="KEH27190.1"/>
    </source>
</evidence>
<organism evidence="3 6">
    <name type="scientific">Medicago truncatula</name>
    <name type="common">Barrel medic</name>
    <name type="synonym">Medicago tribuloides</name>
    <dbReference type="NCBI Taxonomy" id="3880"/>
    <lineage>
        <taxon>Eukaryota</taxon>
        <taxon>Viridiplantae</taxon>
        <taxon>Streptophyta</taxon>
        <taxon>Embryophyta</taxon>
        <taxon>Tracheophyta</taxon>
        <taxon>Spermatophyta</taxon>
        <taxon>Magnoliopsida</taxon>
        <taxon>eudicotyledons</taxon>
        <taxon>Gunneridae</taxon>
        <taxon>Pentapetalae</taxon>
        <taxon>rosids</taxon>
        <taxon>fabids</taxon>
        <taxon>Fabales</taxon>
        <taxon>Fabaceae</taxon>
        <taxon>Papilionoideae</taxon>
        <taxon>50 kb inversion clade</taxon>
        <taxon>NPAAA clade</taxon>
        <taxon>Hologalegina</taxon>
        <taxon>IRL clade</taxon>
        <taxon>Trifolieae</taxon>
        <taxon>Medicago</taxon>
    </lineage>
</organism>
<feature type="compositionally biased region" description="Low complexity" evidence="1">
    <location>
        <begin position="72"/>
        <end position="97"/>
    </location>
</feature>
<reference evidence="4" key="5">
    <citation type="journal article" date="2018" name="Nat. Plants">
        <title>Whole-genome landscape of Medicago truncatula symbiotic genes.</title>
        <authorList>
            <person name="Pecrix Y."/>
            <person name="Gamas P."/>
            <person name="Carrere S."/>
        </authorList>
    </citation>
    <scope>NUCLEOTIDE SEQUENCE</scope>
    <source>
        <tissue evidence="4">Leaves</tissue>
    </source>
</reference>
<evidence type="ECO:0000313" key="6">
    <source>
        <dbReference type="Proteomes" id="UP000002051"/>
    </source>
</evidence>
<dbReference type="EnsemblPlants" id="KEH27190">
    <property type="protein sequence ID" value="KEH27190"/>
    <property type="gene ID" value="MTR_6g088625"/>
</dbReference>
<reference evidence="7" key="4">
    <citation type="journal article" date="2018" name="Nat. Plants">
        <title>Whole-genome landscape of Medicago truncatula symbiotic genes.</title>
        <authorList>
            <person name="Pecrix Y."/>
            <person name="Staton S.E."/>
            <person name="Sallet E."/>
            <person name="Lelandais-Briere C."/>
            <person name="Moreau S."/>
            <person name="Carrere S."/>
            <person name="Blein T."/>
            <person name="Jardinaud M.F."/>
            <person name="Latrasse D."/>
            <person name="Zouine M."/>
            <person name="Zahm M."/>
            <person name="Kreplak J."/>
            <person name="Mayjonade B."/>
            <person name="Satge C."/>
            <person name="Perez M."/>
            <person name="Cauet S."/>
            <person name="Marande W."/>
            <person name="Chantry-Darmon C."/>
            <person name="Lopez-Roques C."/>
            <person name="Bouchez O."/>
            <person name="Berard A."/>
            <person name="Debelle F."/>
            <person name="Munos S."/>
            <person name="Bendahmane A."/>
            <person name="Berges H."/>
            <person name="Niebel A."/>
            <person name="Buitink J."/>
            <person name="Frugier F."/>
            <person name="Benhamed M."/>
            <person name="Crespi M."/>
            <person name="Gouzy J."/>
            <person name="Gamas P."/>
        </authorList>
    </citation>
    <scope>NUCLEOTIDE SEQUENCE [LARGE SCALE GENOMIC DNA]</scope>
    <source>
        <strain evidence="7">cv. Jemalong A17</strain>
    </source>
</reference>
<reference evidence="3 6" key="2">
    <citation type="journal article" date="2014" name="BMC Genomics">
        <title>An improved genome release (version Mt4.0) for the model legume Medicago truncatula.</title>
        <authorList>
            <person name="Tang H."/>
            <person name="Krishnakumar V."/>
            <person name="Bidwell S."/>
            <person name="Rosen B."/>
            <person name="Chan A."/>
            <person name="Zhou S."/>
            <person name="Gentzbittel L."/>
            <person name="Childs K.L."/>
            <person name="Yandell M."/>
            <person name="Gundlach H."/>
            <person name="Mayer K.F."/>
            <person name="Schwartz D.C."/>
            <person name="Town C.D."/>
        </authorList>
    </citation>
    <scope>GENOME REANNOTATION</scope>
    <source>
        <strain evidence="3">A17</strain>
        <strain evidence="5 6">cv. Jemalong A17</strain>
    </source>
</reference>
<proteinExistence type="predicted"/>
<dbReference type="InterPro" id="IPR058697">
    <property type="entry name" value="RDRP3-5_N"/>
</dbReference>
<protein>
    <recommendedName>
        <fullName evidence="2">RDRP3-5 N-terminal domain-containing protein</fullName>
    </recommendedName>
</protein>
<dbReference type="Proteomes" id="UP000265566">
    <property type="component" value="Chromosome 6"/>
</dbReference>
<dbReference type="EMBL" id="PSQE01000006">
    <property type="protein sequence ID" value="RHN53014.1"/>
    <property type="molecule type" value="Genomic_DNA"/>
</dbReference>
<evidence type="ECO:0000259" key="2">
    <source>
        <dbReference type="Pfam" id="PF26249"/>
    </source>
</evidence>
<feature type="domain" description="RDRP3-5 N-terminal" evidence="2">
    <location>
        <begin position="9"/>
        <end position="70"/>
    </location>
</feature>
<sequence>MAEQPIIFSVSIENLIDKICKEQTQQPLDHLARRRLAAIEEQQAFTLLTNISKCKITKSLNAYVMHMLKQPPYSHSPSNPSPSSSSTLSPSQPYSLSAPPSTPPPVARASSIHNTNTYRIQLPKKERLFKIADFPQQVLNTTLPHISTLEANHLVDNPEMVSQNPQKTPPSPIINSHSNKHEPFETISLIATTNAVNLLEDEQLLCPTSPIVSDGNLHDCLTLSSTHLHFPSFDNFVEELSHKVTNIRNLNKSTMNPYIIADQWKNCIAFVNDWMNTNVKCGQKIAEKNMENPQKFLLGIPKISTSIPHIITMEEPTMNFTPPIQRKPVQFFATKEDLDNLEQIKKSQAQIQHTLDLLLSKFC</sequence>
<dbReference type="Proteomes" id="UP000002051">
    <property type="component" value="Chromosome 6"/>
</dbReference>
<keyword evidence="6" id="KW-1185">Reference proteome</keyword>
<accession>A0A072UMV2</accession>
<reference evidence="3 6" key="1">
    <citation type="journal article" date="2011" name="Nature">
        <title>The Medicago genome provides insight into the evolution of rhizobial symbioses.</title>
        <authorList>
            <person name="Young N.D."/>
            <person name="Debelle F."/>
            <person name="Oldroyd G.E."/>
            <person name="Geurts R."/>
            <person name="Cannon S.B."/>
            <person name="Udvardi M.K."/>
            <person name="Benedito V.A."/>
            <person name="Mayer K.F."/>
            <person name="Gouzy J."/>
            <person name="Schoof H."/>
            <person name="Van de Peer Y."/>
            <person name="Proost S."/>
            <person name="Cook D.R."/>
            <person name="Meyers B.C."/>
            <person name="Spannagl M."/>
            <person name="Cheung F."/>
            <person name="De Mita S."/>
            <person name="Krishnakumar V."/>
            <person name="Gundlach H."/>
            <person name="Zhou S."/>
            <person name="Mudge J."/>
            <person name="Bharti A.K."/>
            <person name="Murray J.D."/>
            <person name="Naoumkina M.A."/>
            <person name="Rosen B."/>
            <person name="Silverstein K.A."/>
            <person name="Tang H."/>
            <person name="Rombauts S."/>
            <person name="Zhao P.X."/>
            <person name="Zhou P."/>
            <person name="Barbe V."/>
            <person name="Bardou P."/>
            <person name="Bechner M."/>
            <person name="Bellec A."/>
            <person name="Berger A."/>
            <person name="Berges H."/>
            <person name="Bidwell S."/>
            <person name="Bisseling T."/>
            <person name="Choisne N."/>
            <person name="Couloux A."/>
            <person name="Denny R."/>
            <person name="Deshpande S."/>
            <person name="Dai X."/>
            <person name="Doyle J.J."/>
            <person name="Dudez A.M."/>
            <person name="Farmer A.D."/>
            <person name="Fouteau S."/>
            <person name="Franken C."/>
            <person name="Gibelin C."/>
            <person name="Gish J."/>
            <person name="Goldstein S."/>
            <person name="Gonzalez A.J."/>
            <person name="Green P.J."/>
            <person name="Hallab A."/>
            <person name="Hartog M."/>
            <person name="Hua A."/>
            <person name="Humphray S.J."/>
            <person name="Jeong D.H."/>
            <person name="Jing Y."/>
            <person name="Jocker A."/>
            <person name="Kenton S.M."/>
            <person name="Kim D.J."/>
            <person name="Klee K."/>
            <person name="Lai H."/>
            <person name="Lang C."/>
            <person name="Lin S."/>
            <person name="Macmil S.L."/>
            <person name="Magdelenat G."/>
            <person name="Matthews L."/>
            <person name="McCorrison J."/>
            <person name="Monaghan E.L."/>
            <person name="Mun J.H."/>
            <person name="Najar F.Z."/>
            <person name="Nicholson C."/>
            <person name="Noirot C."/>
            <person name="O'Bleness M."/>
            <person name="Paule C.R."/>
            <person name="Poulain J."/>
            <person name="Prion F."/>
            <person name="Qin B."/>
            <person name="Qu C."/>
            <person name="Retzel E.F."/>
            <person name="Riddle C."/>
            <person name="Sallet E."/>
            <person name="Samain S."/>
            <person name="Samson N."/>
            <person name="Sanders I."/>
            <person name="Saurat O."/>
            <person name="Scarpelli C."/>
            <person name="Schiex T."/>
            <person name="Segurens B."/>
            <person name="Severin A.J."/>
            <person name="Sherrier D.J."/>
            <person name="Shi R."/>
            <person name="Sims S."/>
            <person name="Singer S.R."/>
            <person name="Sinharoy S."/>
            <person name="Sterck L."/>
            <person name="Viollet A."/>
            <person name="Wang B.B."/>
            <person name="Wang K."/>
            <person name="Wang M."/>
            <person name="Wang X."/>
            <person name="Warfsmann J."/>
            <person name="Weissenbach J."/>
            <person name="White D.D."/>
            <person name="White J.D."/>
            <person name="Wiley G.B."/>
            <person name="Wincker P."/>
            <person name="Xing Y."/>
            <person name="Yang L."/>
            <person name="Yao Z."/>
            <person name="Ying F."/>
            <person name="Zhai J."/>
            <person name="Zhou L."/>
            <person name="Zuber A."/>
            <person name="Denarie J."/>
            <person name="Dixon R.A."/>
            <person name="May G.D."/>
            <person name="Schwartz D.C."/>
            <person name="Rogers J."/>
            <person name="Quetier F."/>
            <person name="Town C.D."/>
            <person name="Roe B.A."/>
        </authorList>
    </citation>
    <scope>NUCLEOTIDE SEQUENCE [LARGE SCALE GENOMIC DNA]</scope>
    <source>
        <strain evidence="3">A17</strain>
        <strain evidence="5 6">cv. Jemalong A17</strain>
    </source>
</reference>
<evidence type="ECO:0000256" key="1">
    <source>
        <dbReference type="SAM" id="MobiDB-lite"/>
    </source>
</evidence>
<feature type="region of interest" description="Disordered" evidence="1">
    <location>
        <begin position="72"/>
        <end position="112"/>
    </location>
</feature>